<dbReference type="PANTHER" id="PTHR43434:SF24">
    <property type="entry name" value="HYDROLASE-RELATED"/>
    <property type="match status" value="1"/>
</dbReference>
<proteinExistence type="predicted"/>
<dbReference type="Proteomes" id="UP000014400">
    <property type="component" value="Unassembled WGS sequence"/>
</dbReference>
<dbReference type="AlphaFoldDB" id="S3C3P5"/>
<dbReference type="SFLD" id="SFLDG01135">
    <property type="entry name" value="C1.5.6:_HAD__Beta-PGM__Phospha"/>
    <property type="match status" value="1"/>
</dbReference>
<name>S3C3P5_9BURK</name>
<evidence type="ECO:0000313" key="2">
    <source>
        <dbReference type="Proteomes" id="UP000014400"/>
    </source>
</evidence>
<organism evidence="1 2">
    <name type="scientific">Sutterella wadsworthensis HGA0223</name>
    <dbReference type="NCBI Taxonomy" id="1203554"/>
    <lineage>
        <taxon>Bacteria</taxon>
        <taxon>Pseudomonadati</taxon>
        <taxon>Pseudomonadota</taxon>
        <taxon>Betaproteobacteria</taxon>
        <taxon>Burkholderiales</taxon>
        <taxon>Sutterellaceae</taxon>
        <taxon>Sutterella</taxon>
    </lineage>
</organism>
<dbReference type="SFLD" id="SFLDG01129">
    <property type="entry name" value="C1.5:_HAD__Beta-PGM__Phosphata"/>
    <property type="match status" value="1"/>
</dbReference>
<dbReference type="Gene3D" id="1.10.150.240">
    <property type="entry name" value="Putative phosphatase, domain 2"/>
    <property type="match status" value="1"/>
</dbReference>
<dbReference type="InterPro" id="IPR036412">
    <property type="entry name" value="HAD-like_sf"/>
</dbReference>
<protein>
    <submittedName>
        <fullName evidence="1">HAD hydrolase, family IA</fullName>
    </submittedName>
</protein>
<dbReference type="NCBIfam" id="TIGR01549">
    <property type="entry name" value="HAD-SF-IA-v1"/>
    <property type="match status" value="1"/>
</dbReference>
<dbReference type="HOGENOM" id="CLU_045011_19_2_4"/>
<dbReference type="PATRIC" id="fig|1203554.3.peg.495"/>
<keyword evidence="2" id="KW-1185">Reference proteome</keyword>
<dbReference type="SUPFAM" id="SSF56784">
    <property type="entry name" value="HAD-like"/>
    <property type="match status" value="1"/>
</dbReference>
<dbReference type="GO" id="GO:0008967">
    <property type="term" value="F:phosphoglycolate phosphatase activity"/>
    <property type="evidence" value="ECO:0007669"/>
    <property type="project" value="TreeGrafter"/>
</dbReference>
<dbReference type="PANTHER" id="PTHR43434">
    <property type="entry name" value="PHOSPHOGLYCOLATE PHOSPHATASE"/>
    <property type="match status" value="1"/>
</dbReference>
<evidence type="ECO:0000313" key="1">
    <source>
        <dbReference type="EMBL" id="EPE00873.1"/>
    </source>
</evidence>
<accession>S3C3P5</accession>
<keyword evidence="1" id="KW-0378">Hydrolase</keyword>
<dbReference type="GO" id="GO:0006281">
    <property type="term" value="P:DNA repair"/>
    <property type="evidence" value="ECO:0007669"/>
    <property type="project" value="TreeGrafter"/>
</dbReference>
<dbReference type="STRING" id="1203554.HMPREF1476_00509"/>
<reference evidence="1 2" key="1">
    <citation type="submission" date="2013-04" db="EMBL/GenBank/DDBJ databases">
        <title>The Genome Sequence of Sutterella wadsworthensis HGA0223.</title>
        <authorList>
            <consortium name="The Broad Institute Genomics Platform"/>
            <person name="Earl A."/>
            <person name="Ward D."/>
            <person name="Feldgarden M."/>
            <person name="Gevers D."/>
            <person name="Schmidt T.M."/>
            <person name="Dover J."/>
            <person name="Dai D."/>
            <person name="Walker B."/>
            <person name="Young S."/>
            <person name="Zeng Q."/>
            <person name="Gargeya S."/>
            <person name="Fitzgerald M."/>
            <person name="Haas B."/>
            <person name="Abouelleil A."/>
            <person name="Allen A.W."/>
            <person name="Alvarado L."/>
            <person name="Arachchi H.M."/>
            <person name="Berlin A.M."/>
            <person name="Chapman S.B."/>
            <person name="Gainer-Dewar J."/>
            <person name="Goldberg J."/>
            <person name="Griggs A."/>
            <person name="Gujja S."/>
            <person name="Hansen M."/>
            <person name="Howarth C."/>
            <person name="Imamovic A."/>
            <person name="Ireland A."/>
            <person name="Larimer J."/>
            <person name="McCowan C."/>
            <person name="Murphy C."/>
            <person name="Pearson M."/>
            <person name="Poon T.W."/>
            <person name="Priest M."/>
            <person name="Roberts A."/>
            <person name="Saif S."/>
            <person name="Shea T."/>
            <person name="Sisk P."/>
            <person name="Sykes S."/>
            <person name="Wortman J."/>
            <person name="Nusbaum C."/>
            <person name="Birren B."/>
        </authorList>
    </citation>
    <scope>NUCLEOTIDE SEQUENCE [LARGE SCALE GENOMIC DNA]</scope>
    <source>
        <strain evidence="1 2">HGA0223</strain>
    </source>
</reference>
<dbReference type="Pfam" id="PF13419">
    <property type="entry name" value="HAD_2"/>
    <property type="match status" value="1"/>
</dbReference>
<dbReference type="Gene3D" id="3.40.50.1000">
    <property type="entry name" value="HAD superfamily/HAD-like"/>
    <property type="match status" value="1"/>
</dbReference>
<comment type="caution">
    <text evidence="1">The sequence shown here is derived from an EMBL/GenBank/DDBJ whole genome shotgun (WGS) entry which is preliminary data.</text>
</comment>
<dbReference type="eggNOG" id="COG0546">
    <property type="taxonomic scope" value="Bacteria"/>
</dbReference>
<dbReference type="InterPro" id="IPR041492">
    <property type="entry name" value="HAD_2"/>
</dbReference>
<dbReference type="GO" id="GO:0005829">
    <property type="term" value="C:cytosol"/>
    <property type="evidence" value="ECO:0007669"/>
    <property type="project" value="TreeGrafter"/>
</dbReference>
<dbReference type="InterPro" id="IPR023214">
    <property type="entry name" value="HAD_sf"/>
</dbReference>
<dbReference type="InterPro" id="IPR023198">
    <property type="entry name" value="PGP-like_dom2"/>
</dbReference>
<dbReference type="SFLD" id="SFLDS00003">
    <property type="entry name" value="Haloacid_Dehalogenase"/>
    <property type="match status" value="1"/>
</dbReference>
<dbReference type="InterPro" id="IPR050155">
    <property type="entry name" value="HAD-like_hydrolase_sf"/>
</dbReference>
<sequence>MTQTQQIKTFHPKLVVFDWDGTILDTTAAIALSIQYACEKIGLPVPSTSLAKSVIGLGWRDAIRIVAPTCPEEDYSTFGSFYTERYRPAETEVHLFPGIVELLQKLKNSGIELAVATGKSRRGLNRVLAQTGLADCFSTTETVDENPSKPNPAMLEAISVAMGRSAEEMVMVGDTTHDIYMTHAFGCPCIAVSYGAMTTKMLEPAQPDAICASVAELAQSLGM</sequence>
<dbReference type="InterPro" id="IPR006439">
    <property type="entry name" value="HAD-SF_hydro_IA"/>
</dbReference>
<dbReference type="EMBL" id="ATCF01000008">
    <property type="protein sequence ID" value="EPE00873.1"/>
    <property type="molecule type" value="Genomic_DNA"/>
</dbReference>
<dbReference type="RefSeq" id="WP_016473888.1">
    <property type="nucleotide sequence ID" value="NZ_KE150480.1"/>
</dbReference>
<gene>
    <name evidence="1" type="ORF">HMPREF1476_00509</name>
</gene>